<keyword evidence="10" id="KW-1185">Reference proteome</keyword>
<evidence type="ECO:0000256" key="4">
    <source>
        <dbReference type="ARBA" id="ARBA00023136"/>
    </source>
</evidence>
<dbReference type="EMBL" id="JACVDC010000069">
    <property type="protein sequence ID" value="MBC9797717.1"/>
    <property type="molecule type" value="Genomic_DNA"/>
</dbReference>
<dbReference type="InterPro" id="IPR012944">
    <property type="entry name" value="SusD_RagB_dom"/>
</dbReference>
<evidence type="ECO:0000256" key="1">
    <source>
        <dbReference type="ARBA" id="ARBA00004442"/>
    </source>
</evidence>
<keyword evidence="6" id="KW-0812">Transmembrane</keyword>
<reference evidence="9 10" key="1">
    <citation type="submission" date="2020-09" db="EMBL/GenBank/DDBJ databases">
        <title>Sinomicrobium weinanense sp. nov., a halophilic bacteria isolated from saline-alkali soil.</title>
        <authorList>
            <person name="Wu P."/>
            <person name="Ren H."/>
            <person name="Mei Y."/>
            <person name="Liang Y."/>
            <person name="Chen Z."/>
        </authorList>
    </citation>
    <scope>NUCLEOTIDE SEQUENCE [LARGE SCALE GENOMIC DNA]</scope>
    <source>
        <strain evidence="9 10">FJxs</strain>
    </source>
</reference>
<comment type="caution">
    <text evidence="9">The sequence shown here is derived from an EMBL/GenBank/DDBJ whole genome shotgun (WGS) entry which is preliminary data.</text>
</comment>
<name>A0A926JUF0_9FLAO</name>
<evidence type="ECO:0000256" key="5">
    <source>
        <dbReference type="ARBA" id="ARBA00023237"/>
    </source>
</evidence>
<keyword evidence="3" id="KW-0732">Signal</keyword>
<evidence type="ECO:0000256" key="3">
    <source>
        <dbReference type="ARBA" id="ARBA00022729"/>
    </source>
</evidence>
<evidence type="ECO:0000313" key="10">
    <source>
        <dbReference type="Proteomes" id="UP000653730"/>
    </source>
</evidence>
<dbReference type="InterPro" id="IPR011990">
    <property type="entry name" value="TPR-like_helical_dom_sf"/>
</dbReference>
<feature type="domain" description="RagB/SusD" evidence="7">
    <location>
        <begin position="341"/>
        <end position="473"/>
    </location>
</feature>
<dbReference type="RefSeq" id="WP_187966848.1">
    <property type="nucleotide sequence ID" value="NZ_JACVDC010000069.1"/>
</dbReference>
<dbReference type="Pfam" id="PF07980">
    <property type="entry name" value="SusD_RagB"/>
    <property type="match status" value="1"/>
</dbReference>
<evidence type="ECO:0000256" key="6">
    <source>
        <dbReference type="SAM" id="Phobius"/>
    </source>
</evidence>
<accession>A0A926JUF0</accession>
<dbReference type="SUPFAM" id="SSF48452">
    <property type="entry name" value="TPR-like"/>
    <property type="match status" value="1"/>
</dbReference>
<dbReference type="AlphaFoldDB" id="A0A926JUF0"/>
<sequence>MKTKVLYRIQKIGCKPYRVIVYRLLTGVFCWLALLSCERLLEVDPPSTLTATDQVFSDDATAETAVRGMYADMVSNHVFSGNQNSVLALAGLSSDELFHPPGTNIEAVQFQENILQADNQLILSLWDDIYRSVYSANVLTERLEASTGLTTDAREEFIGEALFVRAFCHFYLVNLFGEVPLVTTTDYQANAVISRTGITEVYEQVVEDLLIAIEFLDPAYPDDERVRPNRGAAMALLARVYLYLGNWTEAEKWTTEVINDSNYRLVELNSITLSNNEEAIWQLHSSSPTVNAATQEGNSFNVPSSFNALREEMVEAFEPGDLRKMEWIRLDASSFYAPFKYKVTGSGTDRSEYSTILRLAEQYLIRAEARTQQNKLIEAIADLDSIRGRAGLPLLAEIDPEIGQSELLDVIIHERRVELFSEWGHRWLDLKRTGQADTVLSLLKSEFTSEDKLYPIPQQELNNNPNLRQNVGY</sequence>
<evidence type="ECO:0000256" key="2">
    <source>
        <dbReference type="ARBA" id="ARBA00006275"/>
    </source>
</evidence>
<dbReference type="Pfam" id="PF14322">
    <property type="entry name" value="SusD-like_3"/>
    <property type="match status" value="1"/>
</dbReference>
<evidence type="ECO:0000259" key="7">
    <source>
        <dbReference type="Pfam" id="PF07980"/>
    </source>
</evidence>
<dbReference type="GO" id="GO:0009279">
    <property type="term" value="C:cell outer membrane"/>
    <property type="evidence" value="ECO:0007669"/>
    <property type="project" value="UniProtKB-SubCell"/>
</dbReference>
<feature type="transmembrane region" description="Helical" evidence="6">
    <location>
        <begin position="20"/>
        <end position="41"/>
    </location>
</feature>
<protein>
    <submittedName>
        <fullName evidence="9">RagB/SusD family nutrient uptake outer membrane protein</fullName>
    </submittedName>
</protein>
<keyword evidence="6" id="KW-1133">Transmembrane helix</keyword>
<gene>
    <name evidence="9" type="ORF">IBL28_17230</name>
</gene>
<keyword evidence="5" id="KW-0998">Cell outer membrane</keyword>
<feature type="domain" description="SusD-like N-terminal" evidence="8">
    <location>
        <begin position="63"/>
        <end position="242"/>
    </location>
</feature>
<dbReference type="InterPro" id="IPR033985">
    <property type="entry name" value="SusD-like_N"/>
</dbReference>
<keyword evidence="4 6" id="KW-0472">Membrane</keyword>
<dbReference type="CDD" id="cd08977">
    <property type="entry name" value="SusD"/>
    <property type="match status" value="1"/>
</dbReference>
<organism evidence="9 10">
    <name type="scientific">Sinomicrobium weinanense</name>
    <dbReference type="NCBI Taxonomy" id="2842200"/>
    <lineage>
        <taxon>Bacteria</taxon>
        <taxon>Pseudomonadati</taxon>
        <taxon>Bacteroidota</taxon>
        <taxon>Flavobacteriia</taxon>
        <taxon>Flavobacteriales</taxon>
        <taxon>Flavobacteriaceae</taxon>
        <taxon>Sinomicrobium</taxon>
    </lineage>
</organism>
<comment type="subcellular location">
    <subcellularLocation>
        <location evidence="1">Cell outer membrane</location>
    </subcellularLocation>
</comment>
<dbReference type="Proteomes" id="UP000653730">
    <property type="component" value="Unassembled WGS sequence"/>
</dbReference>
<evidence type="ECO:0000259" key="8">
    <source>
        <dbReference type="Pfam" id="PF14322"/>
    </source>
</evidence>
<dbReference type="Gene3D" id="1.25.40.390">
    <property type="match status" value="1"/>
</dbReference>
<evidence type="ECO:0000313" key="9">
    <source>
        <dbReference type="EMBL" id="MBC9797717.1"/>
    </source>
</evidence>
<proteinExistence type="inferred from homology"/>
<comment type="similarity">
    <text evidence="2">Belongs to the SusD family.</text>
</comment>